<dbReference type="PANTHER" id="PTHR44591:SF14">
    <property type="entry name" value="PROTEIN PILG"/>
    <property type="match status" value="1"/>
</dbReference>
<dbReference type="OrthoDB" id="9782896at2"/>
<evidence type="ECO:0000256" key="1">
    <source>
        <dbReference type="ARBA" id="ARBA00004496"/>
    </source>
</evidence>
<dbReference type="Pfam" id="PF00072">
    <property type="entry name" value="Response_reg"/>
    <property type="match status" value="1"/>
</dbReference>
<dbReference type="SMART" id="SM00448">
    <property type="entry name" value="REC"/>
    <property type="match status" value="1"/>
</dbReference>
<dbReference type="InterPro" id="IPR050595">
    <property type="entry name" value="Bact_response_regulator"/>
</dbReference>
<feature type="domain" description="Response regulatory" evidence="5">
    <location>
        <begin position="16"/>
        <end position="134"/>
    </location>
</feature>
<dbReference type="PROSITE" id="PS50110">
    <property type="entry name" value="RESPONSE_REGULATORY"/>
    <property type="match status" value="1"/>
</dbReference>
<dbReference type="EMBL" id="MOEC01000035">
    <property type="protein sequence ID" value="OIS91063.1"/>
    <property type="molecule type" value="Genomic_DNA"/>
</dbReference>
<dbReference type="GO" id="GO:0000160">
    <property type="term" value="P:phosphorelay signal transduction system"/>
    <property type="evidence" value="ECO:0007669"/>
    <property type="project" value="UniProtKB-KW"/>
</dbReference>
<keyword evidence="7" id="KW-1185">Reference proteome</keyword>
<keyword evidence="3" id="KW-0902">Two-component regulatory system</keyword>
<dbReference type="Gene3D" id="3.40.50.2300">
    <property type="match status" value="1"/>
</dbReference>
<dbReference type="Gene3D" id="1.10.10.10">
    <property type="entry name" value="Winged helix-like DNA-binding domain superfamily/Winged helix DNA-binding domain"/>
    <property type="match status" value="1"/>
</dbReference>
<dbReference type="AlphaFoldDB" id="A0A1J6HS69"/>
<protein>
    <recommendedName>
        <fullName evidence="5">Response regulatory domain-containing protein</fullName>
    </recommendedName>
</protein>
<reference evidence="6 7" key="1">
    <citation type="submission" date="2016-10" db="EMBL/GenBank/DDBJ databases">
        <title>The Draft Genome Sequence of the Potato Rhizosphere Bacteria Ochrobactrum sp. IPA7.2.</title>
        <authorList>
            <person name="Gogoleva N.E."/>
            <person name="Khlopko Y.A."/>
            <person name="Burygin G.L."/>
            <person name="Plotnikov A.O."/>
        </authorList>
    </citation>
    <scope>NUCLEOTIDE SEQUENCE [LARGE SCALE GENOMIC DNA]</scope>
    <source>
        <strain evidence="6 7">IPA7.2</strain>
    </source>
</reference>
<dbReference type="InterPro" id="IPR001789">
    <property type="entry name" value="Sig_transdc_resp-reg_receiver"/>
</dbReference>
<gene>
    <name evidence="6" type="ORF">BLA27_23455</name>
</gene>
<sequence>MAQTSSLPPQSLSAGTVLIVDDEQDLLRIMEMVLSEAGLKCLTATKASIALDMLRQHIEIDVIVSDLRMPGMDGLQFLEGVRRQFGDRPWLQFLFVTGHGTLDSAVQAMKLQAADFIHKPIRRAELLMAVETATERSVAQRKAVEIRQHGEVVLSRLSGDIARLSEALGINQSFPAETVSQTDRDKIAAGSDSNEDVREDDRYDWPVLEFVKAMNVRNELFKDDLFVEPVWQMLFFLMECSLTGKDVYLTDLYTASGVSPATSARRVADLKDGGFVIISDDSLDKRRQKVALSVDALESLKKYIYSIISIVRKDMQ</sequence>
<dbReference type="Proteomes" id="UP000182985">
    <property type="component" value="Unassembled WGS sequence"/>
</dbReference>
<dbReference type="PANTHER" id="PTHR44591">
    <property type="entry name" value="STRESS RESPONSE REGULATOR PROTEIN 1"/>
    <property type="match status" value="1"/>
</dbReference>
<evidence type="ECO:0000256" key="3">
    <source>
        <dbReference type="ARBA" id="ARBA00023012"/>
    </source>
</evidence>
<comment type="caution">
    <text evidence="6">The sequence shown here is derived from an EMBL/GenBank/DDBJ whole genome shotgun (WGS) entry which is preliminary data.</text>
</comment>
<feature type="modified residue" description="4-aspartylphosphate" evidence="4">
    <location>
        <position position="66"/>
    </location>
</feature>
<dbReference type="InterPro" id="IPR011006">
    <property type="entry name" value="CheY-like_superfamily"/>
</dbReference>
<comment type="subcellular location">
    <subcellularLocation>
        <location evidence="1">Cytoplasm</location>
    </subcellularLocation>
</comment>
<dbReference type="GO" id="GO:0005737">
    <property type="term" value="C:cytoplasm"/>
    <property type="evidence" value="ECO:0007669"/>
    <property type="project" value="UniProtKB-SubCell"/>
</dbReference>
<dbReference type="RefSeq" id="WP_071633798.1">
    <property type="nucleotide sequence ID" value="NZ_MOEC01000035.1"/>
</dbReference>
<evidence type="ECO:0000256" key="2">
    <source>
        <dbReference type="ARBA" id="ARBA00022553"/>
    </source>
</evidence>
<dbReference type="SUPFAM" id="SSF52172">
    <property type="entry name" value="CheY-like"/>
    <property type="match status" value="1"/>
</dbReference>
<dbReference type="SUPFAM" id="SSF46785">
    <property type="entry name" value="Winged helix' DNA-binding domain"/>
    <property type="match status" value="1"/>
</dbReference>
<dbReference type="InterPro" id="IPR036388">
    <property type="entry name" value="WH-like_DNA-bd_sf"/>
</dbReference>
<accession>A0A1J6HS69</accession>
<organism evidence="6 7">
    <name type="scientific">Brucella cytisi</name>
    <dbReference type="NCBI Taxonomy" id="407152"/>
    <lineage>
        <taxon>Bacteria</taxon>
        <taxon>Pseudomonadati</taxon>
        <taxon>Pseudomonadota</taxon>
        <taxon>Alphaproteobacteria</taxon>
        <taxon>Hyphomicrobiales</taxon>
        <taxon>Brucellaceae</taxon>
        <taxon>Brucella/Ochrobactrum group</taxon>
        <taxon>Brucella</taxon>
    </lineage>
</organism>
<proteinExistence type="predicted"/>
<keyword evidence="2 4" id="KW-0597">Phosphoprotein</keyword>
<evidence type="ECO:0000256" key="4">
    <source>
        <dbReference type="PROSITE-ProRule" id="PRU00169"/>
    </source>
</evidence>
<name>A0A1J6HS69_9HYPH</name>
<evidence type="ECO:0000259" key="5">
    <source>
        <dbReference type="PROSITE" id="PS50110"/>
    </source>
</evidence>
<evidence type="ECO:0000313" key="6">
    <source>
        <dbReference type="EMBL" id="OIS91063.1"/>
    </source>
</evidence>
<dbReference type="InterPro" id="IPR036390">
    <property type="entry name" value="WH_DNA-bd_sf"/>
</dbReference>
<evidence type="ECO:0000313" key="7">
    <source>
        <dbReference type="Proteomes" id="UP000182985"/>
    </source>
</evidence>